<dbReference type="EMBL" id="BAFB01000012">
    <property type="protein sequence ID" value="GAB32576.1"/>
    <property type="molecule type" value="Genomic_DNA"/>
</dbReference>
<evidence type="ECO:0000256" key="1">
    <source>
        <dbReference type="SAM" id="Phobius"/>
    </source>
</evidence>
<organism evidence="2 3">
    <name type="scientific">Gordonia otitidis (strain DSM 44809 / CCUG 52243 / JCM 12355 / NBRC 100426 / IFM 10032)</name>
    <dbReference type="NCBI Taxonomy" id="1108044"/>
    <lineage>
        <taxon>Bacteria</taxon>
        <taxon>Bacillati</taxon>
        <taxon>Actinomycetota</taxon>
        <taxon>Actinomycetes</taxon>
        <taxon>Mycobacteriales</taxon>
        <taxon>Gordoniaceae</taxon>
        <taxon>Gordonia</taxon>
    </lineage>
</organism>
<feature type="transmembrane region" description="Helical" evidence="1">
    <location>
        <begin position="80"/>
        <end position="98"/>
    </location>
</feature>
<dbReference type="RefSeq" id="WP_007236842.1">
    <property type="nucleotide sequence ID" value="NZ_BAFB01000012.1"/>
</dbReference>
<keyword evidence="1" id="KW-1133">Transmembrane helix</keyword>
<dbReference type="AlphaFoldDB" id="H5TGG8"/>
<evidence type="ECO:0000313" key="3">
    <source>
        <dbReference type="Proteomes" id="UP000005038"/>
    </source>
</evidence>
<dbReference type="InterPro" id="IPR016566">
    <property type="entry name" value="UCP010219"/>
</dbReference>
<dbReference type="STRING" id="1108044.GOOTI_012_00350"/>
<keyword evidence="3" id="KW-1185">Reference proteome</keyword>
<name>H5TGG8_GORO1</name>
<evidence type="ECO:0000313" key="2">
    <source>
        <dbReference type="EMBL" id="GAB32576.1"/>
    </source>
</evidence>
<proteinExistence type="predicted"/>
<dbReference type="OrthoDB" id="4548684at2"/>
<accession>H5TGG8</accession>
<dbReference type="Proteomes" id="UP000005038">
    <property type="component" value="Unassembled WGS sequence"/>
</dbReference>
<reference evidence="2" key="1">
    <citation type="submission" date="2012-02" db="EMBL/GenBank/DDBJ databases">
        <title>Whole genome shotgun sequence of Gordonia otitidis NBRC 100426.</title>
        <authorList>
            <person name="Yoshida I."/>
            <person name="Hosoyama A."/>
            <person name="Tsuchikane K."/>
            <person name="Katsumata H."/>
            <person name="Yamazaki S."/>
            <person name="Fujita N."/>
        </authorList>
    </citation>
    <scope>NUCLEOTIDE SEQUENCE [LARGE SCALE GENOMIC DNA]</scope>
    <source>
        <strain evidence="2">NBRC 100426</strain>
    </source>
</reference>
<protein>
    <recommendedName>
        <fullName evidence="4">DUF3159 domain-containing protein</fullName>
    </recommendedName>
</protein>
<keyword evidence="1" id="KW-0472">Membrane</keyword>
<comment type="caution">
    <text evidence="2">The sequence shown here is derived from an EMBL/GenBank/DDBJ whole genome shotgun (WGS) entry which is preliminary data.</text>
</comment>
<keyword evidence="1" id="KW-0812">Transmembrane</keyword>
<feature type="transmembrane region" description="Helical" evidence="1">
    <location>
        <begin position="186"/>
        <end position="210"/>
    </location>
</feature>
<dbReference type="Pfam" id="PF11361">
    <property type="entry name" value="DUF3159"/>
    <property type="match status" value="1"/>
</dbReference>
<evidence type="ECO:0008006" key="4">
    <source>
        <dbReference type="Google" id="ProtNLM"/>
    </source>
</evidence>
<sequence length="224" mass="23571">MTAAASPPPDTTDETIGALRWMRTKIREVGAVRHLIDGGAPILAFIIGYQLGNIVVGIVAAIVTAAVIAGLRLWHGDKPLTVAISAGLILVFSAMAAATGEGRDFFLPPLILYTALTVVFGVSLATPSPLSLPICRKIRLEPQSGQLSDPADRVRFHRRLTLVWALFCLAHVLIMGPVYLANNVVLLGALALILNKPALIVAVAGTGIWVRASVKSASASGNTR</sequence>
<feature type="transmembrane region" description="Helical" evidence="1">
    <location>
        <begin position="162"/>
        <end position="180"/>
    </location>
</feature>
<feature type="transmembrane region" description="Helical" evidence="1">
    <location>
        <begin position="110"/>
        <end position="130"/>
    </location>
</feature>
<gene>
    <name evidence="2" type="ORF">GOOTI_012_00350</name>
</gene>
<feature type="transmembrane region" description="Helical" evidence="1">
    <location>
        <begin position="42"/>
        <end position="68"/>
    </location>
</feature>